<keyword evidence="8" id="KW-1185">Reference proteome</keyword>
<dbReference type="InterPro" id="IPR001223">
    <property type="entry name" value="Glyco_hydro18_cat"/>
</dbReference>
<keyword evidence="5" id="KW-0732">Signal</keyword>
<dbReference type="GO" id="GO:0008061">
    <property type="term" value="F:chitin binding"/>
    <property type="evidence" value="ECO:0007669"/>
    <property type="project" value="InterPro"/>
</dbReference>
<evidence type="ECO:0000256" key="2">
    <source>
        <dbReference type="ARBA" id="ARBA00023295"/>
    </source>
</evidence>
<reference evidence="7 8" key="1">
    <citation type="submission" date="2023-11" db="EMBL/GenBank/DDBJ databases">
        <title>Halocaridina rubra genome assembly.</title>
        <authorList>
            <person name="Smith C."/>
        </authorList>
    </citation>
    <scope>NUCLEOTIDE SEQUENCE [LARGE SCALE GENOMIC DNA]</scope>
    <source>
        <strain evidence="7">EP-1</strain>
        <tissue evidence="7">Whole</tissue>
    </source>
</reference>
<dbReference type="EMBL" id="JAXCGZ010001889">
    <property type="protein sequence ID" value="KAK7085175.1"/>
    <property type="molecule type" value="Genomic_DNA"/>
</dbReference>
<dbReference type="SUPFAM" id="SSF51445">
    <property type="entry name" value="(Trans)glycosidases"/>
    <property type="match status" value="1"/>
</dbReference>
<dbReference type="PROSITE" id="PS01095">
    <property type="entry name" value="GH18_1"/>
    <property type="match status" value="1"/>
</dbReference>
<keyword evidence="2 3" id="KW-0326">Glycosidase</keyword>
<comment type="similarity">
    <text evidence="4">Belongs to the glycosyl hydrolase 18 family.</text>
</comment>
<feature type="chain" id="PRO_5043044587" evidence="5">
    <location>
        <begin position="19"/>
        <end position="229"/>
    </location>
</feature>
<proteinExistence type="inferred from homology"/>
<dbReference type="InterPro" id="IPR001579">
    <property type="entry name" value="Glyco_hydro_18_chit_AS"/>
</dbReference>
<dbReference type="PANTHER" id="PTHR11177">
    <property type="entry name" value="CHITINASE"/>
    <property type="match status" value="1"/>
</dbReference>
<dbReference type="SMART" id="SM00636">
    <property type="entry name" value="Glyco_18"/>
    <property type="match status" value="1"/>
</dbReference>
<feature type="signal peptide" evidence="5">
    <location>
        <begin position="1"/>
        <end position="18"/>
    </location>
</feature>
<dbReference type="Proteomes" id="UP001381693">
    <property type="component" value="Unassembled WGS sequence"/>
</dbReference>
<evidence type="ECO:0000256" key="3">
    <source>
        <dbReference type="RuleBase" id="RU000489"/>
    </source>
</evidence>
<keyword evidence="1 3" id="KW-0378">Hydrolase</keyword>
<dbReference type="PROSITE" id="PS51910">
    <property type="entry name" value="GH18_2"/>
    <property type="match status" value="1"/>
</dbReference>
<evidence type="ECO:0000256" key="1">
    <source>
        <dbReference type="ARBA" id="ARBA00022801"/>
    </source>
</evidence>
<evidence type="ECO:0000259" key="6">
    <source>
        <dbReference type="PROSITE" id="PS51910"/>
    </source>
</evidence>
<evidence type="ECO:0000256" key="4">
    <source>
        <dbReference type="RuleBase" id="RU004453"/>
    </source>
</evidence>
<evidence type="ECO:0000313" key="7">
    <source>
        <dbReference type="EMBL" id="KAK7085175.1"/>
    </source>
</evidence>
<feature type="domain" description="GH18" evidence="6">
    <location>
        <begin position="47"/>
        <end position="229"/>
    </location>
</feature>
<dbReference type="InterPro" id="IPR050314">
    <property type="entry name" value="Glycosyl_Hydrlase_18"/>
</dbReference>
<accession>A0AAN8XVL5</accession>
<dbReference type="Gene3D" id="3.20.20.80">
    <property type="entry name" value="Glycosidases"/>
    <property type="match status" value="1"/>
</dbReference>
<name>A0AAN8XVL5_HALRR</name>
<evidence type="ECO:0000256" key="5">
    <source>
        <dbReference type="SAM" id="SignalP"/>
    </source>
</evidence>
<dbReference type="GO" id="GO:0006032">
    <property type="term" value="P:chitin catabolic process"/>
    <property type="evidence" value="ECO:0007669"/>
    <property type="project" value="UniProtKB-ARBA"/>
</dbReference>
<dbReference type="GO" id="GO:0008843">
    <property type="term" value="F:endochitinase activity"/>
    <property type="evidence" value="ECO:0007669"/>
    <property type="project" value="UniProtKB-EC"/>
</dbReference>
<gene>
    <name evidence="7" type="primary">Cht5_1</name>
    <name evidence="7" type="ORF">SK128_015719</name>
</gene>
<dbReference type="EC" id="3.2.1.14" evidence="7"/>
<dbReference type="InterPro" id="IPR011583">
    <property type="entry name" value="Chitinase_II/V-like_cat"/>
</dbReference>
<protein>
    <submittedName>
        <fullName evidence="7">Glycosyl hydrolase 18</fullName>
        <ecNumber evidence="7">3.2.1.14</ecNumber>
    </submittedName>
</protein>
<dbReference type="PANTHER" id="PTHR11177:SF144">
    <property type="entry name" value="CHITINASE 5"/>
    <property type="match status" value="1"/>
</dbReference>
<comment type="caution">
    <text evidence="7">The sequence shown here is derived from an EMBL/GenBank/DDBJ whole genome shotgun (WGS) entry which is preliminary data.</text>
</comment>
<evidence type="ECO:0000313" key="8">
    <source>
        <dbReference type="Proteomes" id="UP001381693"/>
    </source>
</evidence>
<dbReference type="InterPro" id="IPR017853">
    <property type="entry name" value="GH"/>
</dbReference>
<dbReference type="GO" id="GO:0005576">
    <property type="term" value="C:extracellular region"/>
    <property type="evidence" value="ECO:0007669"/>
    <property type="project" value="TreeGrafter"/>
</dbReference>
<sequence length="229" mass="25721">MNERTLVLILSLLISCMAAEITSIKDQRDQSKVPRESEFEPLAGTPGRRVCYYESWGVKRPGDGSYDIDDIPGNLCTHVIYSFCGVSNITWEILVLDPELDIEGGGYERFSALKEKYPGLKTIIAVGGWDEGGKKYSQMVTIKERRDVFVDSVVKLLTDYGFDGFDLDWEYPGAADRGGVYTDKDNFLLLVQELRQAFDAKGLGWELSAAVPVAKFRLQEGYHVPELCR</sequence>
<dbReference type="PROSITE" id="PS51257">
    <property type="entry name" value="PROKAR_LIPOPROTEIN"/>
    <property type="match status" value="1"/>
</dbReference>
<dbReference type="Pfam" id="PF00704">
    <property type="entry name" value="Glyco_hydro_18"/>
    <property type="match status" value="1"/>
</dbReference>
<dbReference type="AlphaFoldDB" id="A0AAN8XVL5"/>
<organism evidence="7 8">
    <name type="scientific">Halocaridina rubra</name>
    <name type="common">Hawaiian red shrimp</name>
    <dbReference type="NCBI Taxonomy" id="373956"/>
    <lineage>
        <taxon>Eukaryota</taxon>
        <taxon>Metazoa</taxon>
        <taxon>Ecdysozoa</taxon>
        <taxon>Arthropoda</taxon>
        <taxon>Crustacea</taxon>
        <taxon>Multicrustacea</taxon>
        <taxon>Malacostraca</taxon>
        <taxon>Eumalacostraca</taxon>
        <taxon>Eucarida</taxon>
        <taxon>Decapoda</taxon>
        <taxon>Pleocyemata</taxon>
        <taxon>Caridea</taxon>
        <taxon>Atyoidea</taxon>
        <taxon>Atyidae</taxon>
        <taxon>Halocaridina</taxon>
    </lineage>
</organism>
<dbReference type="GO" id="GO:0005975">
    <property type="term" value="P:carbohydrate metabolic process"/>
    <property type="evidence" value="ECO:0007669"/>
    <property type="project" value="InterPro"/>
</dbReference>